<dbReference type="EMBL" id="UYSU01000142">
    <property type="protein sequence ID" value="VDL85302.1"/>
    <property type="molecule type" value="Genomic_DNA"/>
</dbReference>
<evidence type="ECO:0000256" key="1">
    <source>
        <dbReference type="PROSITE-ProRule" id="PRU00042"/>
    </source>
</evidence>
<evidence type="ECO:0000259" key="2">
    <source>
        <dbReference type="PROSITE" id="PS50157"/>
    </source>
</evidence>
<evidence type="ECO:0000313" key="3">
    <source>
        <dbReference type="EMBL" id="VDL85302.1"/>
    </source>
</evidence>
<dbReference type="SUPFAM" id="SSF57667">
    <property type="entry name" value="beta-beta-alpha zinc fingers"/>
    <property type="match status" value="1"/>
</dbReference>
<dbReference type="WBParaSite" id="SSLN_0000025601-mRNA-1">
    <property type="protein sequence ID" value="SSLN_0000025601-mRNA-1"/>
    <property type="gene ID" value="SSLN_0000025601"/>
</dbReference>
<feature type="domain" description="C2H2-type" evidence="2">
    <location>
        <begin position="184"/>
        <end position="210"/>
    </location>
</feature>
<evidence type="ECO:0000313" key="4">
    <source>
        <dbReference type="Proteomes" id="UP000275846"/>
    </source>
</evidence>
<dbReference type="AlphaFoldDB" id="A0A183S7P5"/>
<protein>
    <submittedName>
        <fullName evidence="5">C2H2-type domain-containing protein</fullName>
    </submittedName>
</protein>
<keyword evidence="4" id="KW-1185">Reference proteome</keyword>
<proteinExistence type="predicted"/>
<keyword evidence="1" id="KW-0863">Zinc-finger</keyword>
<reference evidence="5" key="1">
    <citation type="submission" date="2016-06" db="UniProtKB">
        <authorList>
            <consortium name="WormBaseParasite"/>
        </authorList>
    </citation>
    <scope>IDENTIFICATION</scope>
</reference>
<evidence type="ECO:0000313" key="5">
    <source>
        <dbReference type="WBParaSite" id="SSLN_0000025601-mRNA-1"/>
    </source>
</evidence>
<dbReference type="PROSITE" id="PS50157">
    <property type="entry name" value="ZINC_FINGER_C2H2_2"/>
    <property type="match status" value="1"/>
</dbReference>
<reference evidence="3 4" key="2">
    <citation type="submission" date="2018-11" db="EMBL/GenBank/DDBJ databases">
        <authorList>
            <consortium name="Pathogen Informatics"/>
        </authorList>
    </citation>
    <scope>NUCLEOTIDE SEQUENCE [LARGE SCALE GENOMIC DNA]</scope>
    <source>
        <strain evidence="3 4">NST_G2</strain>
    </source>
</reference>
<accession>A0A183S7P5</accession>
<dbReference type="InterPro" id="IPR013087">
    <property type="entry name" value="Znf_C2H2_type"/>
</dbReference>
<dbReference type="OrthoDB" id="6265744at2759"/>
<keyword evidence="1" id="KW-0862">Zinc</keyword>
<dbReference type="InterPro" id="IPR036236">
    <property type="entry name" value="Znf_C2H2_sf"/>
</dbReference>
<gene>
    <name evidence="3" type="ORF">SSLN_LOCUS243</name>
</gene>
<dbReference type="Proteomes" id="UP000275846">
    <property type="component" value="Unassembled WGS sequence"/>
</dbReference>
<dbReference type="SMART" id="SM00355">
    <property type="entry name" value="ZnF_C2H2"/>
    <property type="match status" value="1"/>
</dbReference>
<name>A0A183S7P5_SCHSO</name>
<dbReference type="GO" id="GO:0008270">
    <property type="term" value="F:zinc ion binding"/>
    <property type="evidence" value="ECO:0007669"/>
    <property type="project" value="UniProtKB-KW"/>
</dbReference>
<dbReference type="PROSITE" id="PS00028">
    <property type="entry name" value="ZINC_FINGER_C2H2_1"/>
    <property type="match status" value="1"/>
</dbReference>
<organism evidence="5">
    <name type="scientific">Schistocephalus solidus</name>
    <name type="common">Tapeworm</name>
    <dbReference type="NCBI Taxonomy" id="70667"/>
    <lineage>
        <taxon>Eukaryota</taxon>
        <taxon>Metazoa</taxon>
        <taxon>Spiralia</taxon>
        <taxon>Lophotrochozoa</taxon>
        <taxon>Platyhelminthes</taxon>
        <taxon>Cestoda</taxon>
        <taxon>Eucestoda</taxon>
        <taxon>Diphyllobothriidea</taxon>
        <taxon>Diphyllobothriidae</taxon>
        <taxon>Schistocephalus</taxon>
    </lineage>
</organism>
<keyword evidence="1" id="KW-0479">Metal-binding</keyword>
<sequence>MRQKATWVHPRSRHWYLLDNVLVQMRDKQDVLVTKAILSADGWTDHRLVLSKMRLRLPPRRRPQSKRPQGNLNTVLLNMPAHELHFSNELAKRLANLPVTDADVSVEERWCQLRDTIQSAALDVLGHAHCQHQDWFDDNDAAINALLVEKNQLHKAYVDRPTAAKEIAFYRMPGAPIYSRHARFHCPHCSRTFTHRMSLLGHMRLHGNLR</sequence>